<dbReference type="AlphaFoldDB" id="A0A6M5Z1L8"/>
<name>A0A6M5Z1L8_9BACT</name>
<protein>
    <recommendedName>
        <fullName evidence="11">Biopolymer transport protein ExbD/TolR</fullName>
    </recommendedName>
</protein>
<comment type="subcellular location">
    <subcellularLocation>
        <location evidence="1">Cell membrane</location>
        <topology evidence="1">Single-pass membrane protein</topology>
    </subcellularLocation>
    <subcellularLocation>
        <location evidence="7">Cell membrane</location>
        <topology evidence="7">Single-pass type II membrane protein</topology>
    </subcellularLocation>
</comment>
<reference evidence="10" key="1">
    <citation type="submission" date="2020-05" db="EMBL/GenBank/DDBJ databases">
        <title>Frigoriglobus tundricola gen. nov., sp. nov., a psychrotolerant cellulolytic planctomycete of the family Gemmataceae with two divergent copies of 16S rRNA gene.</title>
        <authorList>
            <person name="Kulichevskaya I.S."/>
            <person name="Ivanova A.A."/>
            <person name="Naumoff D.G."/>
            <person name="Beletsky A.V."/>
            <person name="Rijpstra W.I.C."/>
            <person name="Sinninghe Damste J.S."/>
            <person name="Mardanov A.V."/>
            <person name="Ravin N.V."/>
            <person name="Dedysh S.N."/>
        </authorList>
    </citation>
    <scope>NUCLEOTIDE SEQUENCE [LARGE SCALE GENOMIC DNA]</scope>
    <source>
        <strain evidence="10">PL17</strain>
    </source>
</reference>
<feature type="transmembrane region" description="Helical" evidence="8">
    <location>
        <begin position="80"/>
        <end position="100"/>
    </location>
</feature>
<dbReference type="GO" id="GO:0015031">
    <property type="term" value="P:protein transport"/>
    <property type="evidence" value="ECO:0007669"/>
    <property type="project" value="UniProtKB-KW"/>
</dbReference>
<keyword evidence="6 8" id="KW-0472">Membrane</keyword>
<dbReference type="GO" id="GO:0005886">
    <property type="term" value="C:plasma membrane"/>
    <property type="evidence" value="ECO:0007669"/>
    <property type="project" value="UniProtKB-SubCell"/>
</dbReference>
<evidence type="ECO:0000256" key="2">
    <source>
        <dbReference type="ARBA" id="ARBA00005811"/>
    </source>
</evidence>
<dbReference type="Proteomes" id="UP000503447">
    <property type="component" value="Chromosome"/>
</dbReference>
<organism evidence="9 10">
    <name type="scientific">Frigoriglobus tundricola</name>
    <dbReference type="NCBI Taxonomy" id="2774151"/>
    <lineage>
        <taxon>Bacteria</taxon>
        <taxon>Pseudomonadati</taxon>
        <taxon>Planctomycetota</taxon>
        <taxon>Planctomycetia</taxon>
        <taxon>Gemmatales</taxon>
        <taxon>Gemmataceae</taxon>
        <taxon>Frigoriglobus</taxon>
    </lineage>
</organism>
<dbReference type="RefSeq" id="WP_171474101.1">
    <property type="nucleotide sequence ID" value="NZ_CP053452.2"/>
</dbReference>
<evidence type="ECO:0000313" key="9">
    <source>
        <dbReference type="EMBL" id="QJW99062.1"/>
    </source>
</evidence>
<sequence length="206" mass="23249">MSAWQVRKEGAPEVYTLASEADVVTAMRDGHFVPFDEVKGPRDEFWLPLETHPVFAEAALDVDPPPPEVTDETHLDMNPLIDVCLVLLIFFILTITYASLERAVDVPEDSPDEKGAKKIDYREIKDRVFKVIVKMDGEQPVITIEGKKVPLDRVYAEMETVIGTTGRKEMLLDIDRDVPWGVETAVLDAAKGNKVHNIINNQRPRR</sequence>
<evidence type="ECO:0000256" key="1">
    <source>
        <dbReference type="ARBA" id="ARBA00004162"/>
    </source>
</evidence>
<evidence type="ECO:0000256" key="7">
    <source>
        <dbReference type="RuleBase" id="RU003879"/>
    </source>
</evidence>
<gene>
    <name evidence="9" type="ORF">FTUN_6660</name>
</gene>
<dbReference type="EMBL" id="CP053452">
    <property type="protein sequence ID" value="QJW99062.1"/>
    <property type="molecule type" value="Genomic_DNA"/>
</dbReference>
<evidence type="ECO:0000256" key="5">
    <source>
        <dbReference type="ARBA" id="ARBA00022989"/>
    </source>
</evidence>
<dbReference type="Pfam" id="PF02472">
    <property type="entry name" value="ExbD"/>
    <property type="match status" value="1"/>
</dbReference>
<comment type="similarity">
    <text evidence="2 7">Belongs to the ExbD/TolR family.</text>
</comment>
<evidence type="ECO:0000256" key="6">
    <source>
        <dbReference type="ARBA" id="ARBA00023136"/>
    </source>
</evidence>
<evidence type="ECO:0000256" key="3">
    <source>
        <dbReference type="ARBA" id="ARBA00022475"/>
    </source>
</evidence>
<keyword evidence="4 7" id="KW-0812">Transmembrane</keyword>
<keyword evidence="7" id="KW-0653">Protein transport</keyword>
<dbReference type="GO" id="GO:0022857">
    <property type="term" value="F:transmembrane transporter activity"/>
    <property type="evidence" value="ECO:0007669"/>
    <property type="project" value="InterPro"/>
</dbReference>
<proteinExistence type="inferred from homology"/>
<evidence type="ECO:0000256" key="8">
    <source>
        <dbReference type="SAM" id="Phobius"/>
    </source>
</evidence>
<dbReference type="PANTHER" id="PTHR30558">
    <property type="entry name" value="EXBD MEMBRANE COMPONENT OF PMF-DRIVEN MACROMOLECULE IMPORT SYSTEM"/>
    <property type="match status" value="1"/>
</dbReference>
<evidence type="ECO:0000256" key="4">
    <source>
        <dbReference type="ARBA" id="ARBA00022692"/>
    </source>
</evidence>
<dbReference type="InterPro" id="IPR003400">
    <property type="entry name" value="ExbD"/>
</dbReference>
<accession>A0A6M5Z1L8</accession>
<keyword evidence="5 8" id="KW-1133">Transmembrane helix</keyword>
<dbReference type="KEGG" id="ftj:FTUN_6660"/>
<evidence type="ECO:0008006" key="11">
    <source>
        <dbReference type="Google" id="ProtNLM"/>
    </source>
</evidence>
<keyword evidence="3" id="KW-1003">Cell membrane</keyword>
<keyword evidence="7" id="KW-0813">Transport</keyword>
<keyword evidence="10" id="KW-1185">Reference proteome</keyword>
<evidence type="ECO:0000313" key="10">
    <source>
        <dbReference type="Proteomes" id="UP000503447"/>
    </source>
</evidence>